<dbReference type="EMBL" id="GBHO01036887">
    <property type="protein sequence ID" value="JAG06717.1"/>
    <property type="molecule type" value="Transcribed_RNA"/>
</dbReference>
<feature type="compositionally biased region" description="Gly residues" evidence="1">
    <location>
        <begin position="104"/>
        <end position="115"/>
    </location>
</feature>
<protein>
    <submittedName>
        <fullName evidence="2">Imidazole glycerol phosphate synthase subunit HisF</fullName>
    </submittedName>
</protein>
<evidence type="ECO:0000256" key="1">
    <source>
        <dbReference type="SAM" id="MobiDB-lite"/>
    </source>
</evidence>
<feature type="region of interest" description="Disordered" evidence="1">
    <location>
        <begin position="99"/>
        <end position="123"/>
    </location>
</feature>
<reference evidence="2" key="1">
    <citation type="journal article" date="2014" name="PLoS ONE">
        <title>Transcriptome-Based Identification of ABC Transporters in the Western Tarnished Plant Bug Lygus hesperus.</title>
        <authorList>
            <person name="Hull J.J."/>
            <person name="Chaney K."/>
            <person name="Geib S.M."/>
            <person name="Fabrick J.A."/>
            <person name="Brent C.S."/>
            <person name="Walsh D."/>
            <person name="Lavine L.C."/>
        </authorList>
    </citation>
    <scope>NUCLEOTIDE SEQUENCE</scope>
</reference>
<dbReference type="AlphaFoldDB" id="A0A0A9WE33"/>
<accession>A0A0A9WE33</accession>
<reference evidence="2" key="2">
    <citation type="submission" date="2014-07" db="EMBL/GenBank/DDBJ databases">
        <authorList>
            <person name="Hull J."/>
        </authorList>
    </citation>
    <scope>NUCLEOTIDE SEQUENCE</scope>
</reference>
<evidence type="ECO:0000313" key="2">
    <source>
        <dbReference type="EMBL" id="JAG06717.1"/>
    </source>
</evidence>
<gene>
    <name evidence="2" type="primary">hisF_2</name>
    <name evidence="2" type="ORF">CM83_102476</name>
</gene>
<organism evidence="2">
    <name type="scientific">Lygus hesperus</name>
    <name type="common">Western plant bug</name>
    <dbReference type="NCBI Taxonomy" id="30085"/>
    <lineage>
        <taxon>Eukaryota</taxon>
        <taxon>Metazoa</taxon>
        <taxon>Ecdysozoa</taxon>
        <taxon>Arthropoda</taxon>
        <taxon>Hexapoda</taxon>
        <taxon>Insecta</taxon>
        <taxon>Pterygota</taxon>
        <taxon>Neoptera</taxon>
        <taxon>Paraneoptera</taxon>
        <taxon>Hemiptera</taxon>
        <taxon>Heteroptera</taxon>
        <taxon>Panheteroptera</taxon>
        <taxon>Cimicomorpha</taxon>
        <taxon>Miridae</taxon>
        <taxon>Mirini</taxon>
        <taxon>Lygus</taxon>
    </lineage>
</organism>
<feature type="non-terminal residue" evidence="2">
    <location>
        <position position="1"/>
    </location>
</feature>
<name>A0A0A9WE33_LYGHE</name>
<sequence length="123" mass="12233">ATTAATTAEVDTTAPASANELGVEQTGTGTAPGAVSEGAAAVGRTTAIVAQDGDDTADTLTEHQERVNGDVVCKYCKNDWECFDHTVCIEDHRKEQQQAASAGAVGGAVGAGAVGGADARSTP</sequence>
<proteinExistence type="predicted"/>
<feature type="compositionally biased region" description="Low complexity" evidence="1">
    <location>
        <begin position="1"/>
        <end position="16"/>
    </location>
</feature>
<feature type="region of interest" description="Disordered" evidence="1">
    <location>
        <begin position="1"/>
        <end position="38"/>
    </location>
</feature>